<keyword evidence="7" id="KW-0812">Transmembrane</keyword>
<evidence type="ECO:0000256" key="1">
    <source>
        <dbReference type="ARBA" id="ARBA00022527"/>
    </source>
</evidence>
<dbReference type="SUPFAM" id="SSF56112">
    <property type="entry name" value="Protein kinase-like (PK-like)"/>
    <property type="match status" value="1"/>
</dbReference>
<dbReference type="Pfam" id="PF07714">
    <property type="entry name" value="PK_Tyr_Ser-Thr"/>
    <property type="match status" value="1"/>
</dbReference>
<accession>A0AAQ3PMC3</accession>
<name>A0AAQ3PMC3_PASNO</name>
<keyword evidence="7" id="KW-1133">Transmembrane helix</keyword>
<dbReference type="FunFam" id="1.10.510.10:FF:000444">
    <property type="entry name" value="probable L-type lectin-domain containing receptor kinase S.5"/>
    <property type="match status" value="1"/>
</dbReference>
<evidence type="ECO:0000256" key="3">
    <source>
        <dbReference type="ARBA" id="ARBA00022741"/>
    </source>
</evidence>
<dbReference type="SMART" id="SM00220">
    <property type="entry name" value="S_TKc"/>
    <property type="match status" value="1"/>
</dbReference>
<evidence type="ECO:0000256" key="2">
    <source>
        <dbReference type="ARBA" id="ARBA00022679"/>
    </source>
</evidence>
<dbReference type="AlphaFoldDB" id="A0AAQ3PMC3"/>
<keyword evidence="5 6" id="KW-0067">ATP-binding</keyword>
<gene>
    <name evidence="9" type="ORF">U9M48_000821</name>
</gene>
<keyword evidence="7" id="KW-0472">Membrane</keyword>
<dbReference type="Gene3D" id="3.30.200.20">
    <property type="entry name" value="Phosphorylase Kinase, domain 1"/>
    <property type="match status" value="1"/>
</dbReference>
<evidence type="ECO:0000256" key="6">
    <source>
        <dbReference type="PROSITE-ProRule" id="PRU10141"/>
    </source>
</evidence>
<dbReference type="InterPro" id="IPR013320">
    <property type="entry name" value="ConA-like_dom_sf"/>
</dbReference>
<evidence type="ECO:0000256" key="5">
    <source>
        <dbReference type="ARBA" id="ARBA00022840"/>
    </source>
</evidence>
<feature type="domain" description="Protein kinase" evidence="8">
    <location>
        <begin position="390"/>
        <end position="696"/>
    </location>
</feature>
<reference evidence="9 10" key="1">
    <citation type="submission" date="2024-02" db="EMBL/GenBank/DDBJ databases">
        <title>High-quality chromosome-scale genome assembly of Pensacola bahiagrass (Paspalum notatum Flugge var. saurae).</title>
        <authorList>
            <person name="Vega J.M."/>
            <person name="Podio M."/>
            <person name="Orjuela J."/>
            <person name="Siena L.A."/>
            <person name="Pessino S.C."/>
            <person name="Combes M.C."/>
            <person name="Mariac C."/>
            <person name="Albertini E."/>
            <person name="Pupilli F."/>
            <person name="Ortiz J.P.A."/>
            <person name="Leblanc O."/>
        </authorList>
    </citation>
    <scope>NUCLEOTIDE SEQUENCE [LARGE SCALE GENOMIC DNA]</scope>
    <source>
        <strain evidence="9">R1</strain>
        <tissue evidence="9">Leaf</tissue>
    </source>
</reference>
<evidence type="ECO:0000313" key="9">
    <source>
        <dbReference type="EMBL" id="WVZ49462.1"/>
    </source>
</evidence>
<dbReference type="InterPro" id="IPR001245">
    <property type="entry name" value="Ser-Thr/Tyr_kinase_cat_dom"/>
</dbReference>
<dbReference type="SUPFAM" id="SSF49899">
    <property type="entry name" value="Concanavalin A-like lectins/glucanases"/>
    <property type="match status" value="1"/>
</dbReference>
<dbReference type="PROSITE" id="PS50011">
    <property type="entry name" value="PROTEIN_KINASE_DOM"/>
    <property type="match status" value="1"/>
</dbReference>
<dbReference type="Gene3D" id="2.60.120.200">
    <property type="match status" value="1"/>
</dbReference>
<sequence>MAFHQVVHEIIPVPGVSCFCTTILLLICFLLSQPKPYSCYTYTSDHSINQVSGDLFLTDSSTRTKWDKVPSGGLGSYMKAYYPAFNLSDNGWFTFNNDVPRLDKASFNISFVVSVYQPNNQVKAHSGSLVFAIQPRIWHPTHFGGFSFMYYIPPYDPLMSPPSSTPIEVAGRHIFAQISTAYGKTLSGYNRISGVASGISGYDSFTNIVLMQIDIEPLLDNYSSMASNDDYTVWIDYNQDAHYMSVYVGGGEGALKPVNAITHATLNIEDITGPYVSFAFFSSIRQILQIHTVNSTWVMAPNPSAETPSSEPPRRSSDSHGKRAVIAIVFYSILALVAAAMPAAGVYFYLNSEYRMWKKEQDKLSRAMQRLPGVPIRVDYDDIRRATNNFDARMKLGQGGFGAVYQCTLPATATRTERPMKVAIKKFTQQVEHQRYNDFLNEVSIINRLRHKNIVPLLGWSYDRGVPLLIFEFMTKGSLDQHLFRRCSTSQHDQPAEDNCIWQWHVRYGIARDIATGLNYVHHEHEPVVLHRDIKASNIMLDSNFNARLGDFGIACTVSVNRGSVSGIVGTFGYIAPDYAMSHEATPKTDVYAFGVLVLEIVAGKKNGDVGSDDIHITDWVWRLHQQGMLLEAVDSVLSASGDHDDQQEDEAKRLLLIGLACTNPNPSDRPTMGEVLQVLTKGAPVPDVPLERPTFVWPPADWRSRNSVYSTAASSNDRDDTSSANTIELGQVRHEQPSSGIAGGHVSVCSRDYSGETSYCGTGLSGEDTVACPCQALLLDC</sequence>
<keyword evidence="3 6" id="KW-0547">Nucleotide-binding</keyword>
<proteinExistence type="predicted"/>
<evidence type="ECO:0000313" key="10">
    <source>
        <dbReference type="Proteomes" id="UP001341281"/>
    </source>
</evidence>
<dbReference type="Gene3D" id="1.10.510.10">
    <property type="entry name" value="Transferase(Phosphotransferase) domain 1"/>
    <property type="match status" value="1"/>
</dbReference>
<dbReference type="GO" id="GO:0004672">
    <property type="term" value="F:protein kinase activity"/>
    <property type="evidence" value="ECO:0007669"/>
    <property type="project" value="InterPro"/>
</dbReference>
<dbReference type="InterPro" id="IPR017441">
    <property type="entry name" value="Protein_kinase_ATP_BS"/>
</dbReference>
<dbReference type="Proteomes" id="UP001341281">
    <property type="component" value="Chromosome 01"/>
</dbReference>
<protein>
    <recommendedName>
        <fullName evidence="8">Protein kinase domain-containing protein</fullName>
    </recommendedName>
</protein>
<dbReference type="InterPro" id="IPR011009">
    <property type="entry name" value="Kinase-like_dom_sf"/>
</dbReference>
<dbReference type="PROSITE" id="PS00107">
    <property type="entry name" value="PROTEIN_KINASE_ATP"/>
    <property type="match status" value="1"/>
</dbReference>
<dbReference type="PANTHER" id="PTHR27007">
    <property type="match status" value="1"/>
</dbReference>
<keyword evidence="2" id="KW-0808">Transferase</keyword>
<evidence type="ECO:0000256" key="4">
    <source>
        <dbReference type="ARBA" id="ARBA00022777"/>
    </source>
</evidence>
<keyword evidence="10" id="KW-1185">Reference proteome</keyword>
<dbReference type="GO" id="GO:0005524">
    <property type="term" value="F:ATP binding"/>
    <property type="evidence" value="ECO:0007669"/>
    <property type="project" value="UniProtKB-UniRule"/>
</dbReference>
<feature type="transmembrane region" description="Helical" evidence="7">
    <location>
        <begin position="324"/>
        <end position="350"/>
    </location>
</feature>
<keyword evidence="4" id="KW-0418">Kinase</keyword>
<dbReference type="InterPro" id="IPR000719">
    <property type="entry name" value="Prot_kinase_dom"/>
</dbReference>
<feature type="binding site" evidence="6">
    <location>
        <position position="426"/>
    </location>
    <ligand>
        <name>ATP</name>
        <dbReference type="ChEBI" id="CHEBI:30616"/>
    </ligand>
</feature>
<dbReference type="EMBL" id="CP144745">
    <property type="protein sequence ID" value="WVZ49462.1"/>
    <property type="molecule type" value="Genomic_DNA"/>
</dbReference>
<evidence type="ECO:0000256" key="7">
    <source>
        <dbReference type="SAM" id="Phobius"/>
    </source>
</evidence>
<feature type="transmembrane region" description="Helical" evidence="7">
    <location>
        <begin position="12"/>
        <end position="31"/>
    </location>
</feature>
<organism evidence="9 10">
    <name type="scientific">Paspalum notatum var. saurae</name>
    <dbReference type="NCBI Taxonomy" id="547442"/>
    <lineage>
        <taxon>Eukaryota</taxon>
        <taxon>Viridiplantae</taxon>
        <taxon>Streptophyta</taxon>
        <taxon>Embryophyta</taxon>
        <taxon>Tracheophyta</taxon>
        <taxon>Spermatophyta</taxon>
        <taxon>Magnoliopsida</taxon>
        <taxon>Liliopsida</taxon>
        <taxon>Poales</taxon>
        <taxon>Poaceae</taxon>
        <taxon>PACMAD clade</taxon>
        <taxon>Panicoideae</taxon>
        <taxon>Andropogonodae</taxon>
        <taxon>Paspaleae</taxon>
        <taxon>Paspalinae</taxon>
        <taxon>Paspalum</taxon>
    </lineage>
</organism>
<dbReference type="InterPro" id="IPR050528">
    <property type="entry name" value="L-type_Lectin-RKs"/>
</dbReference>
<evidence type="ECO:0000259" key="8">
    <source>
        <dbReference type="PROSITE" id="PS50011"/>
    </source>
</evidence>
<dbReference type="PROSITE" id="PS00108">
    <property type="entry name" value="PROTEIN_KINASE_ST"/>
    <property type="match status" value="1"/>
</dbReference>
<keyword evidence="1" id="KW-0723">Serine/threonine-protein kinase</keyword>
<dbReference type="InterPro" id="IPR008271">
    <property type="entry name" value="Ser/Thr_kinase_AS"/>
</dbReference>